<keyword evidence="4" id="KW-1185">Reference proteome</keyword>
<dbReference type="InterPro" id="IPR029044">
    <property type="entry name" value="Nucleotide-diphossugar_trans"/>
</dbReference>
<name>A0A7J5U5T0_9BACT</name>
<dbReference type="AlphaFoldDB" id="A0A7J5U5T0"/>
<accession>A0A7J5U5T0</accession>
<feature type="transmembrane region" description="Helical" evidence="1">
    <location>
        <begin position="238"/>
        <end position="262"/>
    </location>
</feature>
<feature type="domain" description="Glycosyltransferase 2-like" evidence="2">
    <location>
        <begin position="14"/>
        <end position="143"/>
    </location>
</feature>
<proteinExistence type="predicted"/>
<evidence type="ECO:0000313" key="4">
    <source>
        <dbReference type="Proteomes" id="UP000488299"/>
    </source>
</evidence>
<keyword evidence="3" id="KW-0808">Transferase</keyword>
<dbReference type="SUPFAM" id="SSF53448">
    <property type="entry name" value="Nucleotide-diphospho-sugar transferases"/>
    <property type="match status" value="1"/>
</dbReference>
<dbReference type="InterPro" id="IPR050256">
    <property type="entry name" value="Glycosyltransferase_2"/>
</dbReference>
<dbReference type="GO" id="GO:0016740">
    <property type="term" value="F:transferase activity"/>
    <property type="evidence" value="ECO:0007669"/>
    <property type="project" value="UniProtKB-KW"/>
</dbReference>
<keyword evidence="1" id="KW-1133">Transmembrane helix</keyword>
<gene>
    <name evidence="3" type="ORF">F5984_00630</name>
</gene>
<evidence type="ECO:0000259" key="2">
    <source>
        <dbReference type="Pfam" id="PF00535"/>
    </source>
</evidence>
<keyword evidence="1" id="KW-0812">Transmembrane</keyword>
<dbReference type="InterPro" id="IPR001173">
    <property type="entry name" value="Glyco_trans_2-like"/>
</dbReference>
<keyword evidence="1" id="KW-0472">Membrane</keyword>
<evidence type="ECO:0000256" key="1">
    <source>
        <dbReference type="SAM" id="Phobius"/>
    </source>
</evidence>
<organism evidence="3 4">
    <name type="scientific">Rudanella paleaurantiibacter</name>
    <dbReference type="NCBI Taxonomy" id="2614655"/>
    <lineage>
        <taxon>Bacteria</taxon>
        <taxon>Pseudomonadati</taxon>
        <taxon>Bacteroidota</taxon>
        <taxon>Cytophagia</taxon>
        <taxon>Cytophagales</taxon>
        <taxon>Cytophagaceae</taxon>
        <taxon>Rudanella</taxon>
    </lineage>
</organism>
<sequence length="326" mass="36372">MDSSTVTPSDTIYVVIPLFNDWEALSLLLERMRAVVPAPLLDRLSFLVVDDCSAQDYRTLPTGIGRSLSILRLYRNVGHQKAIALGLSYLADEKVSCPVIVMDSDGEDQPEDIARLVAASEQQPGHVVFAHRAKRRERLLFRVFYSLYKGMFRLLTGKVITFGNFSLVPAPLLRKLAHVSEIWNNYPGGVIRSRLPYTAIPLERGKRLAGESKMNFVSLILHGLSTVSVLMDTTAVRIALFCVLAAAASVVGIGLVVVVRFFTDFGPKPGVPSWGSFLVFSFLVVIMQAFLISLLLVFIVLTYRTQPQFIPAIEYQSFVERREVIY</sequence>
<dbReference type="Pfam" id="PF00535">
    <property type="entry name" value="Glycos_transf_2"/>
    <property type="match status" value="1"/>
</dbReference>
<dbReference type="EMBL" id="WELI01000001">
    <property type="protein sequence ID" value="KAB7732500.1"/>
    <property type="molecule type" value="Genomic_DNA"/>
</dbReference>
<reference evidence="3 4" key="1">
    <citation type="submission" date="2019-10" db="EMBL/GenBank/DDBJ databases">
        <title>Rudanella paleaurantiibacter sp. nov., isolated from sludge.</title>
        <authorList>
            <person name="Xu S.Q."/>
        </authorList>
    </citation>
    <scope>NUCLEOTIDE SEQUENCE [LARGE SCALE GENOMIC DNA]</scope>
    <source>
        <strain evidence="3 4">HX-22-17</strain>
    </source>
</reference>
<protein>
    <submittedName>
        <fullName evidence="3">Glycosyltransferase</fullName>
    </submittedName>
</protein>
<dbReference type="PANTHER" id="PTHR48090">
    <property type="entry name" value="UNDECAPRENYL-PHOSPHATE 4-DEOXY-4-FORMAMIDO-L-ARABINOSE TRANSFERASE-RELATED"/>
    <property type="match status" value="1"/>
</dbReference>
<dbReference type="RefSeq" id="WP_152121855.1">
    <property type="nucleotide sequence ID" value="NZ_WELI01000001.1"/>
</dbReference>
<dbReference type="Proteomes" id="UP000488299">
    <property type="component" value="Unassembled WGS sequence"/>
</dbReference>
<comment type="caution">
    <text evidence="3">The sequence shown here is derived from an EMBL/GenBank/DDBJ whole genome shotgun (WGS) entry which is preliminary data.</text>
</comment>
<feature type="transmembrane region" description="Helical" evidence="1">
    <location>
        <begin position="274"/>
        <end position="301"/>
    </location>
</feature>
<dbReference type="Gene3D" id="3.90.550.10">
    <property type="entry name" value="Spore Coat Polysaccharide Biosynthesis Protein SpsA, Chain A"/>
    <property type="match status" value="1"/>
</dbReference>
<evidence type="ECO:0000313" key="3">
    <source>
        <dbReference type="EMBL" id="KAB7732500.1"/>
    </source>
</evidence>